<organism evidence="1">
    <name type="scientific">freshwater metagenome</name>
    <dbReference type="NCBI Taxonomy" id="449393"/>
    <lineage>
        <taxon>unclassified sequences</taxon>
        <taxon>metagenomes</taxon>
        <taxon>ecological metagenomes</taxon>
    </lineage>
</organism>
<reference evidence="1" key="1">
    <citation type="submission" date="2020-05" db="EMBL/GenBank/DDBJ databases">
        <authorList>
            <person name="Chiriac C."/>
            <person name="Salcher M."/>
            <person name="Ghai R."/>
            <person name="Kavagutti S V."/>
        </authorList>
    </citation>
    <scope>NUCLEOTIDE SEQUENCE</scope>
</reference>
<name>A0A6J7JF06_9ZZZZ</name>
<protein>
    <submittedName>
        <fullName evidence="1">Unannotated protein</fullName>
    </submittedName>
</protein>
<dbReference type="Gene3D" id="2.60.40.2700">
    <property type="match status" value="1"/>
</dbReference>
<gene>
    <name evidence="1" type="ORF">UFOPK3674_01883</name>
</gene>
<dbReference type="AlphaFoldDB" id="A0A6J7JF06"/>
<proteinExistence type="predicted"/>
<sequence>MLSLRRAPRTLLFFILATAAVCAALVAPVAFGVSAPKNTALPTVSGTAKVGSKLTADPGTWTGDPTGFAYQWQRCESTDAPPAGESWVLGNSIRPFQPFLSMIWGGPPGDEKFVGTLENPMEAATAVKTSPDGITWTLRTTPKTVYTSVAWGGPADDRKFVAVGGLGVATSPDAVTWTEQTAVVSAWTSVTWGGPVGDEKFVAVSRESKVMTSPDGVTWTEQTAAVNNTWQSVTWGGPAGGEKFVAIAPGASPSPTQVMTSPDGVTWTSQSAAQRSTWSSVTWGGPAGGEKFVAVGGAQVMTSADGVTWTSRTPSSARGWIAVTWGGEPGDGKFVAVSYNNDDPLEGGVMTSPDGVTWTGNGRVIKVLTAPNKKLEYRHPDADEVAEDRHLQDHRLRRVLLVGEGRSEGTAAEFQPLLLEGCPTQVHRLIAPCAQPAPKEHQ</sequence>
<evidence type="ECO:0000313" key="1">
    <source>
        <dbReference type="EMBL" id="CAB4941810.1"/>
    </source>
</evidence>
<accession>A0A6J7JF06</accession>
<dbReference type="SUPFAM" id="SSF110296">
    <property type="entry name" value="Oligoxyloglucan reducing end-specific cellobiohydrolase"/>
    <property type="match status" value="1"/>
</dbReference>
<dbReference type="EMBL" id="CAFBMX010000010">
    <property type="protein sequence ID" value="CAB4941810.1"/>
    <property type="molecule type" value="Genomic_DNA"/>
</dbReference>